<comment type="caution">
    <text evidence="2">The sequence shown here is derived from an EMBL/GenBank/DDBJ whole genome shotgun (WGS) entry which is preliminary data.</text>
</comment>
<evidence type="ECO:0000313" key="2">
    <source>
        <dbReference type="EMBL" id="KAL0512688.1"/>
    </source>
</evidence>
<evidence type="ECO:0000313" key="3">
    <source>
        <dbReference type="Proteomes" id="UP001500131"/>
    </source>
</evidence>
<name>A0AAW3AVP3_9TRYP</name>
<dbReference type="EMBL" id="JBAMZK010000007">
    <property type="protein sequence ID" value="KAL0512688.1"/>
    <property type="molecule type" value="Genomic_DNA"/>
</dbReference>
<feature type="compositionally biased region" description="Basic residues" evidence="1">
    <location>
        <begin position="155"/>
        <end position="165"/>
    </location>
</feature>
<protein>
    <submittedName>
        <fullName evidence="2">Uncharacterized protein</fullName>
    </submittedName>
</protein>
<dbReference type="Proteomes" id="UP001500131">
    <property type="component" value="Unassembled WGS sequence"/>
</dbReference>
<accession>A0AAW3AVP3</accession>
<sequence>MPQVTFTHRVRFEYRVAMAVDAEGAVSSTVLAERGSFYRSLTEDGLGLSEPYSKALERSTSAGRSNFFCAAVDQWWRFCRLHLCLPHSAEQSHGCHCVLRGHAVGLLLHALERARHCGSVGEGATAAADSRKSDCWRTAAHGQGPSVAMQATTPRSRRWRAPRQS</sequence>
<evidence type="ECO:0000256" key="1">
    <source>
        <dbReference type="SAM" id="MobiDB-lite"/>
    </source>
</evidence>
<gene>
    <name evidence="2" type="ORF">Q4I31_001223</name>
</gene>
<feature type="region of interest" description="Disordered" evidence="1">
    <location>
        <begin position="141"/>
        <end position="165"/>
    </location>
</feature>
<reference evidence="2 3" key="1">
    <citation type="submission" date="2024-02" db="EMBL/GenBank/DDBJ databases">
        <title>FIRST GENOME SEQUENCES OF Leishmania (Viannia) shawi, Leishmania (Viannia) lindenbergi AND Leishmania (Viannia) utingensis.</title>
        <authorList>
            <person name="Resadore F."/>
            <person name="Custodio M.G.F."/>
            <person name="Boite M.C."/>
            <person name="Cupolillo E."/>
            <person name="Ferreira G.E.M."/>
        </authorList>
    </citation>
    <scope>NUCLEOTIDE SEQUENCE [LARGE SCALE GENOMIC DNA]</scope>
    <source>
        <strain evidence="2 3">MHOM/BR/1966/M15733</strain>
    </source>
</reference>
<dbReference type="AlphaFoldDB" id="A0AAW3AVP3"/>
<keyword evidence="3" id="KW-1185">Reference proteome</keyword>
<proteinExistence type="predicted"/>
<organism evidence="2 3">
    <name type="scientific">Leishmania lindenbergi</name>
    <dbReference type="NCBI Taxonomy" id="651832"/>
    <lineage>
        <taxon>Eukaryota</taxon>
        <taxon>Discoba</taxon>
        <taxon>Euglenozoa</taxon>
        <taxon>Kinetoplastea</taxon>
        <taxon>Metakinetoplastina</taxon>
        <taxon>Trypanosomatida</taxon>
        <taxon>Trypanosomatidae</taxon>
        <taxon>Leishmaniinae</taxon>
        <taxon>Leishmania</taxon>
    </lineage>
</organism>